<feature type="region of interest" description="Disordered" evidence="1">
    <location>
        <begin position="90"/>
        <end position="111"/>
    </location>
</feature>
<dbReference type="Proteomes" id="UP001054945">
    <property type="component" value="Unassembled WGS sequence"/>
</dbReference>
<dbReference type="AlphaFoldDB" id="A0AAV4UUU6"/>
<organism evidence="2 3">
    <name type="scientific">Caerostris extrusa</name>
    <name type="common">Bark spider</name>
    <name type="synonym">Caerostris bankana</name>
    <dbReference type="NCBI Taxonomy" id="172846"/>
    <lineage>
        <taxon>Eukaryota</taxon>
        <taxon>Metazoa</taxon>
        <taxon>Ecdysozoa</taxon>
        <taxon>Arthropoda</taxon>
        <taxon>Chelicerata</taxon>
        <taxon>Arachnida</taxon>
        <taxon>Araneae</taxon>
        <taxon>Araneomorphae</taxon>
        <taxon>Entelegynae</taxon>
        <taxon>Araneoidea</taxon>
        <taxon>Araneidae</taxon>
        <taxon>Caerostris</taxon>
    </lineage>
</organism>
<protein>
    <submittedName>
        <fullName evidence="2">Uncharacterized protein</fullName>
    </submittedName>
</protein>
<keyword evidence="3" id="KW-1185">Reference proteome</keyword>
<gene>
    <name evidence="2" type="ORF">CEXT_343861</name>
</gene>
<proteinExistence type="predicted"/>
<evidence type="ECO:0000313" key="2">
    <source>
        <dbReference type="EMBL" id="GIY61516.1"/>
    </source>
</evidence>
<feature type="region of interest" description="Disordered" evidence="1">
    <location>
        <begin position="1"/>
        <end position="20"/>
    </location>
</feature>
<name>A0AAV4UUU6_CAEEX</name>
<dbReference type="EMBL" id="BPLR01013477">
    <property type="protein sequence ID" value="GIY61516.1"/>
    <property type="molecule type" value="Genomic_DNA"/>
</dbReference>
<accession>A0AAV4UUU6</accession>
<sequence length="111" mass="12110">MSRDRHKPSGSDVQKSAGLAFGFQAIRQPSSNCPSFKTGKEHGCKQFSPMKKIIANTILPSKSEEPMPCQTSSYGSRDYSHRWGIAGVSMSRSSLPKSQVRPCPRAARAVP</sequence>
<comment type="caution">
    <text evidence="2">The sequence shown here is derived from an EMBL/GenBank/DDBJ whole genome shotgun (WGS) entry which is preliminary data.</text>
</comment>
<evidence type="ECO:0000256" key="1">
    <source>
        <dbReference type="SAM" id="MobiDB-lite"/>
    </source>
</evidence>
<evidence type="ECO:0000313" key="3">
    <source>
        <dbReference type="Proteomes" id="UP001054945"/>
    </source>
</evidence>
<reference evidence="2 3" key="1">
    <citation type="submission" date="2021-06" db="EMBL/GenBank/DDBJ databases">
        <title>Caerostris extrusa draft genome.</title>
        <authorList>
            <person name="Kono N."/>
            <person name="Arakawa K."/>
        </authorList>
    </citation>
    <scope>NUCLEOTIDE SEQUENCE [LARGE SCALE GENOMIC DNA]</scope>
</reference>